<gene>
    <name evidence="7" type="ORF">BHQ10_007906</name>
</gene>
<dbReference type="GO" id="GO:0008270">
    <property type="term" value="F:zinc ion binding"/>
    <property type="evidence" value="ECO:0007669"/>
    <property type="project" value="InterPro"/>
</dbReference>
<evidence type="ECO:0000256" key="4">
    <source>
        <dbReference type="ARBA" id="ARBA00023242"/>
    </source>
</evidence>
<dbReference type="EMBL" id="MIKG01000017">
    <property type="protein sequence ID" value="RAO71894.1"/>
    <property type="molecule type" value="Genomic_DNA"/>
</dbReference>
<proteinExistence type="predicted"/>
<evidence type="ECO:0000313" key="8">
    <source>
        <dbReference type="Proteomes" id="UP000249363"/>
    </source>
</evidence>
<evidence type="ECO:0000256" key="3">
    <source>
        <dbReference type="ARBA" id="ARBA00023163"/>
    </source>
</evidence>
<sequence>MQVASGKRKVSAYAVQQDEPAASHKETELRRFDRAGLLSDLNDVKSPTNNLEASSLAGVFGYSEDSHTNTLALLQTRRSYYEEGFDGKSHDLSREIVADAQQILHSMPERPILDFLIRHFVAEVNWIDQLIYLPWFLEQYQLWWTSQKHSSVFDLEFAVAILRICSYTSEFLPSKSCVIENIRGMDLADIRQACDDVADNIAKKCTYINPKGSLLRVQHLSFAGLKCRCEGRINDFRDNLKSAIQVAQNIGIDKDDTEASSDRGELEKEMRRRVFCNLYIWDRQLDRNCIYPYCLNPGNMPRMHLGSHLEENKDLDEFTERLLQARLANFWKTVRVDCNHGHDLVGAEERYERFCNEYLANLPSAFALKPNMQWDTQLSILPKQRELLHISIFESLCYNFRSTLLQNLRQAQNLPEYKQVLLLSQRRRLAIAALHVLTSASALHALMSGSQTRLPDIIRPTLEAAVLLVNLSLDQSLFEGVGNRRYSPSSIDPLEAGMTYLTLEECISAIRGALARLQILAEVSHMAKISAQALSQLLQRTIDRSGPVQPRARPSYLANEVGGHQSNTELKTKDLTANSESRRGFLPGTAMATDLDYSDMNSEELDSGL</sequence>
<dbReference type="Pfam" id="PF04082">
    <property type="entry name" value="Fungal_trans"/>
    <property type="match status" value="1"/>
</dbReference>
<dbReference type="STRING" id="1196081.A0A364L7V7"/>
<accession>A0A364L7V7</accession>
<comment type="subcellular location">
    <subcellularLocation>
        <location evidence="1">Nucleus</location>
    </subcellularLocation>
</comment>
<reference evidence="7 8" key="1">
    <citation type="journal article" date="2017" name="Biotechnol. Biofuels">
        <title>Differential beta-glucosidase expression as a function of carbon source availability in Talaromyces amestolkiae: a genomic and proteomic approach.</title>
        <authorList>
            <person name="de Eugenio L.I."/>
            <person name="Mendez-Liter J.A."/>
            <person name="Nieto-Dominguez M."/>
            <person name="Alonso L."/>
            <person name="Gil-Munoz J."/>
            <person name="Barriuso J."/>
            <person name="Prieto A."/>
            <person name="Martinez M.J."/>
        </authorList>
    </citation>
    <scope>NUCLEOTIDE SEQUENCE [LARGE SCALE GENOMIC DNA]</scope>
    <source>
        <strain evidence="7 8">CIB</strain>
    </source>
</reference>
<feature type="compositionally biased region" description="Basic residues" evidence="5">
    <location>
        <begin position="1"/>
        <end position="10"/>
    </location>
</feature>
<feature type="region of interest" description="Disordered" evidence="5">
    <location>
        <begin position="546"/>
        <end position="587"/>
    </location>
</feature>
<keyword evidence="8" id="KW-1185">Reference proteome</keyword>
<dbReference type="RefSeq" id="XP_040736409.1">
    <property type="nucleotide sequence ID" value="XM_040880653.1"/>
</dbReference>
<dbReference type="CDD" id="cd12148">
    <property type="entry name" value="fungal_TF_MHR"/>
    <property type="match status" value="1"/>
</dbReference>
<dbReference type="InterPro" id="IPR007219">
    <property type="entry name" value="XnlR_reg_dom"/>
</dbReference>
<dbReference type="PANTHER" id="PTHR31001:SF87">
    <property type="entry name" value="COL-21"/>
    <property type="match status" value="1"/>
</dbReference>
<dbReference type="PANTHER" id="PTHR31001">
    <property type="entry name" value="UNCHARACTERIZED TRANSCRIPTIONAL REGULATORY PROTEIN"/>
    <property type="match status" value="1"/>
</dbReference>
<comment type="caution">
    <text evidence="7">The sequence shown here is derived from an EMBL/GenBank/DDBJ whole genome shotgun (WGS) entry which is preliminary data.</text>
</comment>
<keyword evidence="2" id="KW-0805">Transcription regulation</keyword>
<evidence type="ECO:0000256" key="5">
    <source>
        <dbReference type="SAM" id="MobiDB-lite"/>
    </source>
</evidence>
<dbReference type="OrthoDB" id="5344325at2759"/>
<feature type="region of interest" description="Disordered" evidence="5">
    <location>
        <begin position="1"/>
        <end position="26"/>
    </location>
</feature>
<dbReference type="GO" id="GO:0006351">
    <property type="term" value="P:DNA-templated transcription"/>
    <property type="evidence" value="ECO:0007669"/>
    <property type="project" value="InterPro"/>
</dbReference>
<feature type="compositionally biased region" description="Polar residues" evidence="5">
    <location>
        <begin position="564"/>
        <end position="579"/>
    </location>
</feature>
<keyword evidence="4" id="KW-0539">Nucleus</keyword>
<evidence type="ECO:0000313" key="7">
    <source>
        <dbReference type="EMBL" id="RAO71894.1"/>
    </source>
</evidence>
<evidence type="ECO:0000256" key="1">
    <source>
        <dbReference type="ARBA" id="ARBA00004123"/>
    </source>
</evidence>
<keyword evidence="3" id="KW-0804">Transcription</keyword>
<dbReference type="GO" id="GO:0005634">
    <property type="term" value="C:nucleus"/>
    <property type="evidence" value="ECO:0007669"/>
    <property type="project" value="UniProtKB-SubCell"/>
</dbReference>
<feature type="domain" description="Xylanolytic transcriptional activator regulatory" evidence="6">
    <location>
        <begin position="202"/>
        <end position="284"/>
    </location>
</feature>
<dbReference type="Proteomes" id="UP000249363">
    <property type="component" value="Unassembled WGS sequence"/>
</dbReference>
<name>A0A364L7V7_TALAM</name>
<organism evidence="7 8">
    <name type="scientific">Talaromyces amestolkiae</name>
    <dbReference type="NCBI Taxonomy" id="1196081"/>
    <lineage>
        <taxon>Eukaryota</taxon>
        <taxon>Fungi</taxon>
        <taxon>Dikarya</taxon>
        <taxon>Ascomycota</taxon>
        <taxon>Pezizomycotina</taxon>
        <taxon>Eurotiomycetes</taxon>
        <taxon>Eurotiomycetidae</taxon>
        <taxon>Eurotiales</taxon>
        <taxon>Trichocomaceae</taxon>
        <taxon>Talaromyces</taxon>
        <taxon>Talaromyces sect. Talaromyces</taxon>
    </lineage>
</organism>
<dbReference type="GeneID" id="63797121"/>
<evidence type="ECO:0000256" key="2">
    <source>
        <dbReference type="ARBA" id="ARBA00023015"/>
    </source>
</evidence>
<dbReference type="GO" id="GO:0003677">
    <property type="term" value="F:DNA binding"/>
    <property type="evidence" value="ECO:0007669"/>
    <property type="project" value="InterPro"/>
</dbReference>
<protein>
    <recommendedName>
        <fullName evidence="6">Xylanolytic transcriptional activator regulatory domain-containing protein</fullName>
    </recommendedName>
</protein>
<evidence type="ECO:0000259" key="6">
    <source>
        <dbReference type="Pfam" id="PF04082"/>
    </source>
</evidence>
<dbReference type="InterPro" id="IPR050613">
    <property type="entry name" value="Sec_Metabolite_Reg"/>
</dbReference>
<dbReference type="AlphaFoldDB" id="A0A364L7V7"/>